<accession>A0A974P3H5</accession>
<sequence length="81" mass="8233">MRRPRVAAGLSAGLDHQGKYPESAFADARKAEAALNAAAKTGTAAAYSAVLADDGRVVGSPAAPAMGRPPRPPNWPPARPS</sequence>
<evidence type="ECO:0000313" key="2">
    <source>
        <dbReference type="EMBL" id="QQZ50526.1"/>
    </source>
</evidence>
<gene>
    <name evidence="2" type="ORF">JKL49_02925</name>
</gene>
<name>A0A974P3H5_9CAUL</name>
<dbReference type="EMBL" id="CP068570">
    <property type="protein sequence ID" value="QQZ50526.1"/>
    <property type="molecule type" value="Genomic_DNA"/>
</dbReference>
<feature type="region of interest" description="Disordered" evidence="1">
    <location>
        <begin position="1"/>
        <end position="20"/>
    </location>
</feature>
<feature type="compositionally biased region" description="Pro residues" evidence="1">
    <location>
        <begin position="67"/>
        <end position="81"/>
    </location>
</feature>
<dbReference type="AlphaFoldDB" id="A0A974P3H5"/>
<proteinExistence type="predicted"/>
<organism evidence="2">
    <name type="scientific">Phenylobacterium glaciei</name>
    <dbReference type="NCBI Taxonomy" id="2803784"/>
    <lineage>
        <taxon>Bacteria</taxon>
        <taxon>Pseudomonadati</taxon>
        <taxon>Pseudomonadota</taxon>
        <taxon>Alphaproteobacteria</taxon>
        <taxon>Caulobacterales</taxon>
        <taxon>Caulobacteraceae</taxon>
        <taxon>Phenylobacterium</taxon>
    </lineage>
</organism>
<reference evidence="2" key="1">
    <citation type="submission" date="2021-01" db="EMBL/GenBank/DDBJ databases">
        <title>Genome sequence of Phenylobacterium sp. 20VBR1 isolated from a valley glaceir, Ny-Alesund, Svalbard.</title>
        <authorList>
            <person name="Thomas F.A."/>
            <person name="Krishnan K.P."/>
            <person name="Sinha R.K."/>
        </authorList>
    </citation>
    <scope>NUCLEOTIDE SEQUENCE</scope>
    <source>
        <strain evidence="2">20VBR1</strain>
    </source>
</reference>
<evidence type="ECO:0000256" key="1">
    <source>
        <dbReference type="SAM" id="MobiDB-lite"/>
    </source>
</evidence>
<protein>
    <submittedName>
        <fullName evidence="2">Uncharacterized protein</fullName>
    </submittedName>
</protein>
<feature type="region of interest" description="Disordered" evidence="1">
    <location>
        <begin position="59"/>
        <end position="81"/>
    </location>
</feature>